<comment type="caution">
    <text evidence="2">The sequence shown here is derived from an EMBL/GenBank/DDBJ whole genome shotgun (WGS) entry which is preliminary data.</text>
</comment>
<keyword evidence="3" id="KW-1185">Reference proteome</keyword>
<keyword evidence="1" id="KW-0472">Membrane</keyword>
<feature type="transmembrane region" description="Helical" evidence="1">
    <location>
        <begin position="92"/>
        <end position="111"/>
    </location>
</feature>
<accession>A0ABS6RUZ9</accession>
<dbReference type="Proteomes" id="UP001196980">
    <property type="component" value="Unassembled WGS sequence"/>
</dbReference>
<feature type="transmembrane region" description="Helical" evidence="1">
    <location>
        <begin position="12"/>
        <end position="35"/>
    </location>
</feature>
<gene>
    <name evidence="2" type="ORF">HWQ67_02560</name>
</gene>
<keyword evidence="1" id="KW-0812">Transmembrane</keyword>
<feature type="transmembrane region" description="Helical" evidence="1">
    <location>
        <begin position="123"/>
        <end position="147"/>
    </location>
</feature>
<evidence type="ECO:0000313" key="3">
    <source>
        <dbReference type="Proteomes" id="UP001196980"/>
    </source>
</evidence>
<protein>
    <submittedName>
        <fullName evidence="2">Uncharacterized protein</fullName>
    </submittedName>
</protein>
<keyword evidence="1" id="KW-1133">Transmembrane helix</keyword>
<dbReference type="EMBL" id="JABXWD010000025">
    <property type="protein sequence ID" value="MBV6340459.1"/>
    <property type="molecule type" value="Genomic_DNA"/>
</dbReference>
<evidence type="ECO:0000256" key="1">
    <source>
        <dbReference type="SAM" id="Phobius"/>
    </source>
</evidence>
<dbReference type="RefSeq" id="WP_218251080.1">
    <property type="nucleotide sequence ID" value="NZ_JABXWD010000025.1"/>
</dbReference>
<organism evidence="2 3">
    <name type="scientific">Candidatus Magnetobacterium casense</name>
    <dbReference type="NCBI Taxonomy" id="1455061"/>
    <lineage>
        <taxon>Bacteria</taxon>
        <taxon>Pseudomonadati</taxon>
        <taxon>Nitrospirota</taxon>
        <taxon>Thermodesulfovibrionia</taxon>
        <taxon>Thermodesulfovibrionales</taxon>
        <taxon>Candidatus Magnetobacteriaceae</taxon>
        <taxon>Candidatus Magnetobacterium</taxon>
    </lineage>
</organism>
<sequence>MSQKTGYSLNRGLYLRTVSMFLVSFLLLLPVWIWLKNYYATGLTHISLTLASLTVGGINFIKIDTENGMAKSTFEPVRYVYKKRFHLSTNTFAYTYNMPLTMAIVVTLLPHIRKRGRVVVESLFLVVFIHLCYLYFGGVFYLVDYLIKAGIYTTDTLGMFLLGIDKLLYEFLEAMILRFEPFLMAIYIYSRFRSTETTCNVEP</sequence>
<name>A0ABS6RUZ9_9BACT</name>
<proteinExistence type="predicted"/>
<reference evidence="2 3" key="1">
    <citation type="journal article" date="2020" name="J Geophys Res Biogeosci">
        <title>Magnetotaxis as an Adaptation to Enable Bacterial Shuttling of Microbial Sulfur and Sulfur Cycling Across Aquatic Oxic#Anoxic Interfaces.</title>
        <authorList>
            <person name="Li J."/>
            <person name="Liu P."/>
            <person name="Wang J."/>
            <person name="Roberts A.P."/>
            <person name="Pan Y."/>
        </authorList>
    </citation>
    <scope>NUCLEOTIDE SEQUENCE [LARGE SCALE GENOMIC DNA]</scope>
    <source>
        <strain evidence="2 3">MYR-1_YQ</strain>
    </source>
</reference>
<evidence type="ECO:0000313" key="2">
    <source>
        <dbReference type="EMBL" id="MBV6340459.1"/>
    </source>
</evidence>